<evidence type="ECO:0000259" key="9">
    <source>
        <dbReference type="PROSITE" id="PS50048"/>
    </source>
</evidence>
<dbReference type="PRINTS" id="PR00054">
    <property type="entry name" value="FUNGALZNCYS"/>
</dbReference>
<evidence type="ECO:0000313" key="11">
    <source>
        <dbReference type="Proteomes" id="UP000009009"/>
    </source>
</evidence>
<dbReference type="PANTHER" id="PTHR31668">
    <property type="entry name" value="GLUCOSE TRANSPORT TRANSCRIPTION REGULATOR RGT1-RELATED-RELATED"/>
    <property type="match status" value="1"/>
</dbReference>
<keyword evidence="5" id="KW-0805">Transcription regulation</keyword>
<evidence type="ECO:0000256" key="5">
    <source>
        <dbReference type="ARBA" id="ARBA00023015"/>
    </source>
</evidence>
<evidence type="ECO:0000256" key="6">
    <source>
        <dbReference type="ARBA" id="ARBA00023125"/>
    </source>
</evidence>
<dbReference type="InterPro" id="IPR020448">
    <property type="entry name" value="Maltose_ferment_reg_DNA-bd"/>
</dbReference>
<dbReference type="GO" id="GO:0003677">
    <property type="term" value="F:DNA binding"/>
    <property type="evidence" value="ECO:0007669"/>
    <property type="project" value="UniProtKB-KW"/>
</dbReference>
<organism evidence="10 11">
    <name type="scientific">Saccharomyces cerevisiae x Saccharomyces kudriavzevii (strain VIN7)</name>
    <name type="common">Yeast</name>
    <dbReference type="NCBI Taxonomy" id="1095631"/>
    <lineage>
        <taxon>Eukaryota</taxon>
        <taxon>Fungi</taxon>
        <taxon>Dikarya</taxon>
        <taxon>Ascomycota</taxon>
        <taxon>Saccharomycotina</taxon>
        <taxon>Saccharomycetes</taxon>
        <taxon>Saccharomycetales</taxon>
        <taxon>Saccharomycetaceae</taxon>
        <taxon>Saccharomyces</taxon>
    </lineage>
</organism>
<keyword evidence="8" id="KW-0539">Nucleus</keyword>
<keyword evidence="4" id="KW-0862">Zinc</keyword>
<keyword evidence="6" id="KW-0238">DNA-binding</keyword>
<dbReference type="SUPFAM" id="SSF57701">
    <property type="entry name" value="Zn2/Cys6 DNA-binding domain"/>
    <property type="match status" value="1"/>
</dbReference>
<evidence type="ECO:0000256" key="3">
    <source>
        <dbReference type="ARBA" id="ARBA00022723"/>
    </source>
</evidence>
<keyword evidence="7" id="KW-0804">Transcription</keyword>
<dbReference type="GO" id="GO:0008270">
    <property type="term" value="F:zinc ion binding"/>
    <property type="evidence" value="ECO:0007669"/>
    <property type="project" value="InterPro"/>
</dbReference>
<dbReference type="Pfam" id="PF00172">
    <property type="entry name" value="Zn_clus"/>
    <property type="match status" value="1"/>
</dbReference>
<evidence type="ECO:0000313" key="10">
    <source>
        <dbReference type="EMBL" id="EHN03508.1"/>
    </source>
</evidence>
<evidence type="ECO:0000256" key="4">
    <source>
        <dbReference type="ARBA" id="ARBA00022833"/>
    </source>
</evidence>
<name>H0GRR0_SACCK</name>
<dbReference type="GO" id="GO:0005634">
    <property type="term" value="C:nucleus"/>
    <property type="evidence" value="ECO:0007669"/>
    <property type="project" value="UniProtKB-SubCell"/>
</dbReference>
<evidence type="ECO:0000256" key="8">
    <source>
        <dbReference type="ARBA" id="ARBA00023242"/>
    </source>
</evidence>
<dbReference type="InterPro" id="IPR001138">
    <property type="entry name" value="Zn2Cys6_DnaBD"/>
</dbReference>
<keyword evidence="3" id="KW-0479">Metal-binding</keyword>
<evidence type="ECO:0000256" key="1">
    <source>
        <dbReference type="ARBA" id="ARBA00004123"/>
    </source>
</evidence>
<dbReference type="CDD" id="cd00067">
    <property type="entry name" value="GAL4"/>
    <property type="match status" value="1"/>
</dbReference>
<gene>
    <name evidence="10" type="ORF">VIN7_5796</name>
</gene>
<sequence length="468" mass="53913">MTLAKYACDYCRVRRVKCDGKKPCRRCLQHNFECTHQQPLKKRGPKPISARNLGNVTEAPLFGENNSGTTAAEISMKIPKKQIDQCLRLYHDNLYVIWPLLSYDNLHMLLEEKYDDCYVYWFLVALSAATLSDLQTEIESEEGFSFTGKQLSILCMSSRQKFDDLSGRDIFRIMTYYCLLRCFSQSSDTRNSYRLCCEAIGLITVAGLHREETYGWLPFYEQQLRRKLYYLILLTERYYCIYVHCATSLDATISPPQPEFVTDPRLSLDSFLEMIRVFTVPGKCFFDALATDSANVSCTEDSLKKIWRELHTASLEIEPWSYGYVDISFSRHWIRTLAWKLVSQMKGANFFTNASNAQILVEIARDMLDDIFLTPNSLYEVHGPVIARKALEIATALVDVVNQHDQNTESEAWSVLCEISKFIFSLKHYDGNLIENFVTKCQRAFISLPISSPLELNDNFKDDSNIVS</sequence>
<dbReference type="CDD" id="cd12148">
    <property type="entry name" value="fungal_TF_MHR"/>
    <property type="match status" value="1"/>
</dbReference>
<proteinExistence type="inferred from homology"/>
<feature type="domain" description="Zn(2)-C6 fungal-type" evidence="9">
    <location>
        <begin position="7"/>
        <end position="36"/>
    </location>
</feature>
<dbReference type="AlphaFoldDB" id="H0GRR0"/>
<dbReference type="EMBL" id="AGVY01000140">
    <property type="protein sequence ID" value="EHN03508.1"/>
    <property type="molecule type" value="Genomic_DNA"/>
</dbReference>
<evidence type="ECO:0000256" key="2">
    <source>
        <dbReference type="ARBA" id="ARBA00009382"/>
    </source>
</evidence>
<dbReference type="HOGENOM" id="CLU_046324_0_0_1"/>
<comment type="similarity">
    <text evidence="2">Belongs to the MAL13 family.</text>
</comment>
<dbReference type="PhylomeDB" id="H0GRR0"/>
<dbReference type="PROSITE" id="PS00463">
    <property type="entry name" value="ZN2_CY6_FUNGAL_1"/>
    <property type="match status" value="1"/>
</dbReference>
<evidence type="ECO:0000256" key="7">
    <source>
        <dbReference type="ARBA" id="ARBA00023163"/>
    </source>
</evidence>
<comment type="subcellular location">
    <subcellularLocation>
        <location evidence="1">Nucleus</location>
    </subcellularLocation>
</comment>
<protein>
    <submittedName>
        <fullName evidence="10">Mal33p</fullName>
    </submittedName>
</protein>
<dbReference type="InterPro" id="IPR036864">
    <property type="entry name" value="Zn2-C6_fun-type_DNA-bd_sf"/>
</dbReference>
<dbReference type="InterPro" id="IPR050797">
    <property type="entry name" value="Carb_Metab_Trans_Reg"/>
</dbReference>
<keyword evidence="11" id="KW-1185">Reference proteome</keyword>
<accession>H0GRR0</accession>
<dbReference type="OrthoDB" id="5600212at2759"/>
<dbReference type="PANTHER" id="PTHR31668:SF18">
    <property type="entry name" value="MALTOSE FERMENTATION REGULATORY PROTEIN MAL13-RELATED"/>
    <property type="match status" value="1"/>
</dbReference>
<comment type="caution">
    <text evidence="10">The sequence shown here is derived from an EMBL/GenBank/DDBJ whole genome shotgun (WGS) entry which is preliminary data.</text>
</comment>
<dbReference type="PROSITE" id="PS50048">
    <property type="entry name" value="ZN2_CY6_FUNGAL_2"/>
    <property type="match status" value="1"/>
</dbReference>
<dbReference type="SMART" id="SM00066">
    <property type="entry name" value="GAL4"/>
    <property type="match status" value="1"/>
</dbReference>
<reference evidence="10 11" key="1">
    <citation type="journal article" date="2012" name="FEMS Yeast Res.">
        <title>The genome sequence of the wine yeast VIN7 reveals an allotriploid hybrid genome with Saccharomyces cerevisiae and Saccharomyces kudriavzevii origins.</title>
        <authorList>
            <person name="Borneman A.R."/>
            <person name="Desany B.A."/>
            <person name="Riches D."/>
            <person name="Affourtit J.P."/>
            <person name="Forgan A.H."/>
            <person name="Pretorius I.S."/>
            <person name="Egholm M."/>
            <person name="Chambers P.J."/>
        </authorList>
    </citation>
    <scope>NUCLEOTIDE SEQUENCE [LARGE SCALE GENOMIC DNA]</scope>
    <source>
        <strain evidence="10 11">VIN7</strain>
    </source>
</reference>
<dbReference type="Proteomes" id="UP000009009">
    <property type="component" value="Unassembled WGS sequence"/>
</dbReference>
<dbReference type="GO" id="GO:0000981">
    <property type="term" value="F:DNA-binding transcription factor activity, RNA polymerase II-specific"/>
    <property type="evidence" value="ECO:0007669"/>
    <property type="project" value="InterPro"/>
</dbReference>
<dbReference type="Gene3D" id="4.10.240.10">
    <property type="entry name" value="Zn(2)-C6 fungal-type DNA-binding domain"/>
    <property type="match status" value="1"/>
</dbReference>